<proteinExistence type="predicted"/>
<dbReference type="Proteomes" id="UP000634136">
    <property type="component" value="Unassembled WGS sequence"/>
</dbReference>
<gene>
    <name evidence="2" type="ORF">G2W53_008398</name>
</gene>
<comment type="caution">
    <text evidence="2">The sequence shown here is derived from an EMBL/GenBank/DDBJ whole genome shotgun (WGS) entry which is preliminary data.</text>
</comment>
<accession>A0A834X7S7</accession>
<dbReference type="PANTHER" id="PTHR34046">
    <property type="entry name" value="OS06G0218800 PROTEIN"/>
    <property type="match status" value="1"/>
</dbReference>
<dbReference type="InterPro" id="IPR008004">
    <property type="entry name" value="OCTOPUS-like"/>
</dbReference>
<dbReference type="PANTHER" id="PTHR34046:SF19">
    <property type="entry name" value="RAPIDLY ELICITED PROTEIN, PUTATIVE-RELATED"/>
    <property type="match status" value="1"/>
</dbReference>
<reference evidence="2" key="1">
    <citation type="submission" date="2020-09" db="EMBL/GenBank/DDBJ databases">
        <title>Genome-Enabled Discovery of Anthraquinone Biosynthesis in Senna tora.</title>
        <authorList>
            <person name="Kang S.-H."/>
            <person name="Pandey R.P."/>
            <person name="Lee C.-M."/>
            <person name="Sim J.-S."/>
            <person name="Jeong J.-T."/>
            <person name="Choi B.-S."/>
            <person name="Jung M."/>
            <person name="Ginzburg D."/>
            <person name="Zhao K."/>
            <person name="Won S.Y."/>
            <person name="Oh T.-J."/>
            <person name="Yu Y."/>
            <person name="Kim N.-H."/>
            <person name="Lee O.R."/>
            <person name="Lee T.-H."/>
            <person name="Bashyal P."/>
            <person name="Kim T.-S."/>
            <person name="Lee W.-H."/>
            <person name="Kawkins C."/>
            <person name="Kim C.-K."/>
            <person name="Kim J.S."/>
            <person name="Ahn B.O."/>
            <person name="Rhee S.Y."/>
            <person name="Sohng J.K."/>
        </authorList>
    </citation>
    <scope>NUCLEOTIDE SEQUENCE</scope>
    <source>
        <tissue evidence="2">Leaf</tissue>
    </source>
</reference>
<dbReference type="EMBL" id="JAAIUW010000003">
    <property type="protein sequence ID" value="KAF7839916.1"/>
    <property type="molecule type" value="Genomic_DNA"/>
</dbReference>
<evidence type="ECO:0000313" key="3">
    <source>
        <dbReference type="Proteomes" id="UP000634136"/>
    </source>
</evidence>
<evidence type="ECO:0000313" key="2">
    <source>
        <dbReference type="EMBL" id="KAF7839916.1"/>
    </source>
</evidence>
<feature type="compositionally biased region" description="Low complexity" evidence="1">
    <location>
        <begin position="66"/>
        <end position="76"/>
    </location>
</feature>
<name>A0A834X7S7_9FABA</name>
<sequence length="134" mass="14693">MDYGQTEGSFGYCKQHHPNPELIRGGVCSSCLREKLSKLHTTAPSSSSSVRFEFDYSPKAIIRWSSLSSSSSSPPHRSSKESGGGSKKHGRLSSFKNGLKKSRSSGFATTRSGGGWGSKKHGFWSKLFHKKEHQ</sequence>
<organism evidence="2 3">
    <name type="scientific">Senna tora</name>
    <dbReference type="NCBI Taxonomy" id="362788"/>
    <lineage>
        <taxon>Eukaryota</taxon>
        <taxon>Viridiplantae</taxon>
        <taxon>Streptophyta</taxon>
        <taxon>Embryophyta</taxon>
        <taxon>Tracheophyta</taxon>
        <taxon>Spermatophyta</taxon>
        <taxon>Magnoliopsida</taxon>
        <taxon>eudicotyledons</taxon>
        <taxon>Gunneridae</taxon>
        <taxon>Pentapetalae</taxon>
        <taxon>rosids</taxon>
        <taxon>fabids</taxon>
        <taxon>Fabales</taxon>
        <taxon>Fabaceae</taxon>
        <taxon>Caesalpinioideae</taxon>
        <taxon>Cassia clade</taxon>
        <taxon>Senna</taxon>
    </lineage>
</organism>
<evidence type="ECO:0000256" key="1">
    <source>
        <dbReference type="SAM" id="MobiDB-lite"/>
    </source>
</evidence>
<dbReference type="OrthoDB" id="1101370at2759"/>
<keyword evidence="3" id="KW-1185">Reference proteome</keyword>
<feature type="region of interest" description="Disordered" evidence="1">
    <location>
        <begin position="66"/>
        <end position="121"/>
    </location>
</feature>
<dbReference type="AlphaFoldDB" id="A0A834X7S7"/>
<protein>
    <submittedName>
        <fullName evidence="2">DUF740 domain-containing protein</fullName>
    </submittedName>
</protein>
<dbReference type="Pfam" id="PF05340">
    <property type="entry name" value="DUF740"/>
    <property type="match status" value="1"/>
</dbReference>